<comment type="caution">
    <text evidence="1">The sequence shown here is derived from an EMBL/GenBank/DDBJ whole genome shotgun (WGS) entry which is preliminary data.</text>
</comment>
<proteinExistence type="predicted"/>
<protein>
    <submittedName>
        <fullName evidence="1">Uncharacterized protein</fullName>
    </submittedName>
</protein>
<organism evidence="1">
    <name type="scientific">Sesamum latifolium</name>
    <dbReference type="NCBI Taxonomy" id="2727402"/>
    <lineage>
        <taxon>Eukaryota</taxon>
        <taxon>Viridiplantae</taxon>
        <taxon>Streptophyta</taxon>
        <taxon>Embryophyta</taxon>
        <taxon>Tracheophyta</taxon>
        <taxon>Spermatophyta</taxon>
        <taxon>Magnoliopsida</taxon>
        <taxon>eudicotyledons</taxon>
        <taxon>Gunneridae</taxon>
        <taxon>Pentapetalae</taxon>
        <taxon>asterids</taxon>
        <taxon>lamiids</taxon>
        <taxon>Lamiales</taxon>
        <taxon>Pedaliaceae</taxon>
        <taxon>Sesamum</taxon>
    </lineage>
</organism>
<dbReference type="PANTHER" id="PTHR48475:SF2">
    <property type="entry name" value="RIBONUCLEASE H"/>
    <property type="match status" value="1"/>
</dbReference>
<accession>A0AAW2S1Z2</accession>
<reference evidence="1" key="2">
    <citation type="journal article" date="2024" name="Plant">
        <title>Genomic evolution and insights into agronomic trait innovations of Sesamum species.</title>
        <authorList>
            <person name="Miao H."/>
            <person name="Wang L."/>
            <person name="Qu L."/>
            <person name="Liu H."/>
            <person name="Sun Y."/>
            <person name="Le M."/>
            <person name="Wang Q."/>
            <person name="Wei S."/>
            <person name="Zheng Y."/>
            <person name="Lin W."/>
            <person name="Duan Y."/>
            <person name="Cao H."/>
            <person name="Xiong S."/>
            <person name="Wang X."/>
            <person name="Wei L."/>
            <person name="Li C."/>
            <person name="Ma Q."/>
            <person name="Ju M."/>
            <person name="Zhao R."/>
            <person name="Li G."/>
            <person name="Mu C."/>
            <person name="Tian Q."/>
            <person name="Mei H."/>
            <person name="Zhang T."/>
            <person name="Gao T."/>
            <person name="Zhang H."/>
        </authorList>
    </citation>
    <scope>NUCLEOTIDE SEQUENCE</scope>
    <source>
        <strain evidence="1">KEN1</strain>
    </source>
</reference>
<reference evidence="1" key="1">
    <citation type="submission" date="2020-06" db="EMBL/GenBank/DDBJ databases">
        <authorList>
            <person name="Li T."/>
            <person name="Hu X."/>
            <person name="Zhang T."/>
            <person name="Song X."/>
            <person name="Zhang H."/>
            <person name="Dai N."/>
            <person name="Sheng W."/>
            <person name="Hou X."/>
            <person name="Wei L."/>
        </authorList>
    </citation>
    <scope>NUCLEOTIDE SEQUENCE</scope>
    <source>
        <strain evidence="1">KEN1</strain>
        <tissue evidence="1">Leaf</tissue>
    </source>
</reference>
<dbReference type="EMBL" id="JACGWN010000129">
    <property type="protein sequence ID" value="KAL0386500.1"/>
    <property type="molecule type" value="Genomic_DNA"/>
</dbReference>
<name>A0AAW2S1Z2_9LAMI</name>
<sequence length="214" mass="24285">MVKCTVELSEFGVEFRPRPAIKAQVLADFVTELMYGEAGISTLAWSLYVDGSSTLVGSGARIVLEKPLGRQARLRHKVRLVVNQVRGSYEARDDKMAKYFMKAKNMMEKFQEVSRAAIEQQGEIMCADLTPVSWKEEVVRFLTEGIEPENEKDVKNLRRKASHFVMIDGELYKRGFSQPFLKCLTPEKGNYVLRKIHEGICENHIGGKALEGRL</sequence>
<evidence type="ECO:0000313" key="1">
    <source>
        <dbReference type="EMBL" id="KAL0386500.1"/>
    </source>
</evidence>
<gene>
    <name evidence="1" type="ORF">Slati_4598600</name>
</gene>
<dbReference type="AlphaFoldDB" id="A0AAW2S1Z2"/>
<dbReference type="PANTHER" id="PTHR48475">
    <property type="entry name" value="RIBONUCLEASE H"/>
    <property type="match status" value="1"/>
</dbReference>